<dbReference type="Pfam" id="PF03441">
    <property type="entry name" value="FAD_binding_7"/>
    <property type="match status" value="1"/>
</dbReference>
<dbReference type="InterPro" id="IPR014729">
    <property type="entry name" value="Rossmann-like_a/b/a_fold"/>
</dbReference>
<accession>A0A1V6LNJ3</accession>
<dbReference type="GO" id="GO:0003904">
    <property type="term" value="F:deoxyribodipyrimidine photo-lyase activity"/>
    <property type="evidence" value="ECO:0007669"/>
    <property type="project" value="TreeGrafter"/>
</dbReference>
<evidence type="ECO:0000256" key="3">
    <source>
        <dbReference type="ARBA" id="ARBA00022630"/>
    </source>
</evidence>
<comment type="cofactor">
    <cofactor evidence="8">
        <name>(6R)-5,10-methylene-5,6,7,8-tetrahydrofolate</name>
        <dbReference type="ChEBI" id="CHEBI:15636"/>
    </cofactor>
    <text evidence="8">Binds 1 5,10-methenyltetrahydrofolate (MTHF) per subunit.</text>
</comment>
<dbReference type="GO" id="GO:0071949">
    <property type="term" value="F:FAD binding"/>
    <property type="evidence" value="ECO:0007669"/>
    <property type="project" value="TreeGrafter"/>
</dbReference>
<evidence type="ECO:0000259" key="9">
    <source>
        <dbReference type="PROSITE" id="PS51645"/>
    </source>
</evidence>
<feature type="site" description="Electron transfer via tryptophanyl radical" evidence="7">
    <location>
        <position position="406"/>
    </location>
</feature>
<dbReference type="Proteomes" id="UP000191680">
    <property type="component" value="Unassembled WGS sequence"/>
</dbReference>
<organism evidence="10 11">
    <name type="scientific">Croceivirga radicis</name>
    <dbReference type="NCBI Taxonomy" id="1929488"/>
    <lineage>
        <taxon>Bacteria</taxon>
        <taxon>Pseudomonadati</taxon>
        <taxon>Bacteroidota</taxon>
        <taxon>Flavobacteriia</taxon>
        <taxon>Flavobacteriales</taxon>
        <taxon>Flavobacteriaceae</taxon>
        <taxon>Croceivirga</taxon>
    </lineage>
</organism>
<comment type="similarity">
    <text evidence="1 8">Belongs to the DNA photolyase class-1 family.</text>
</comment>
<evidence type="ECO:0000256" key="7">
    <source>
        <dbReference type="PIRSR" id="PIRSR602081-2"/>
    </source>
</evidence>
<evidence type="ECO:0000256" key="2">
    <source>
        <dbReference type="ARBA" id="ARBA00017881"/>
    </source>
</evidence>
<evidence type="ECO:0000256" key="4">
    <source>
        <dbReference type="ARBA" id="ARBA00022827"/>
    </source>
</evidence>
<dbReference type="GO" id="GO:0003677">
    <property type="term" value="F:DNA binding"/>
    <property type="evidence" value="ECO:0007669"/>
    <property type="project" value="TreeGrafter"/>
</dbReference>
<comment type="caution">
    <text evidence="10">The sequence shown here is derived from an EMBL/GenBank/DDBJ whole genome shotgun (WGS) entry which is preliminary data.</text>
</comment>
<dbReference type="PANTHER" id="PTHR11455">
    <property type="entry name" value="CRYPTOCHROME"/>
    <property type="match status" value="1"/>
</dbReference>
<dbReference type="InterPro" id="IPR005101">
    <property type="entry name" value="Cryptochr/Photolyase_FAD-bd"/>
</dbReference>
<keyword evidence="10" id="KW-0456">Lyase</keyword>
<dbReference type="Gene3D" id="1.25.40.80">
    <property type="match status" value="1"/>
</dbReference>
<dbReference type="InterPro" id="IPR014133">
    <property type="entry name" value="Cry_DASH"/>
</dbReference>
<feature type="site" description="Electron transfer via tryptophanyl radical" evidence="7">
    <location>
        <position position="383"/>
    </location>
</feature>
<keyword evidence="4 6" id="KW-0274">FAD</keyword>
<dbReference type="InterPro" id="IPR002081">
    <property type="entry name" value="Cryptochrome/DNA_photolyase_1"/>
</dbReference>
<dbReference type="EMBL" id="MTBC01000012">
    <property type="protein sequence ID" value="OQD41597.1"/>
    <property type="molecule type" value="Genomic_DNA"/>
</dbReference>
<evidence type="ECO:0000256" key="8">
    <source>
        <dbReference type="RuleBase" id="RU367151"/>
    </source>
</evidence>
<keyword evidence="3 6" id="KW-0285">Flavoprotein</keyword>
<evidence type="ECO:0000313" key="11">
    <source>
        <dbReference type="Proteomes" id="UP000191680"/>
    </source>
</evidence>
<dbReference type="SUPFAM" id="SSF48173">
    <property type="entry name" value="Cryptochrome/photolyase FAD-binding domain"/>
    <property type="match status" value="1"/>
</dbReference>
<gene>
    <name evidence="10" type="ORF">BUL40_14580</name>
</gene>
<dbReference type="PRINTS" id="PR00147">
    <property type="entry name" value="DNAPHOTLYASE"/>
</dbReference>
<proteinExistence type="inferred from homology"/>
<keyword evidence="11" id="KW-1185">Reference proteome</keyword>
<dbReference type="Gene3D" id="3.40.50.620">
    <property type="entry name" value="HUPs"/>
    <property type="match status" value="1"/>
</dbReference>
<dbReference type="InterPro" id="IPR036134">
    <property type="entry name" value="Crypto/Photolyase_FAD-like_sf"/>
</dbReference>
<dbReference type="Pfam" id="PF00875">
    <property type="entry name" value="DNA_photolyase"/>
    <property type="match status" value="1"/>
</dbReference>
<dbReference type="Gene3D" id="1.10.579.10">
    <property type="entry name" value="DNA Cyclobutane Dipyrimidine Photolyase, subunit A, domain 3"/>
    <property type="match status" value="1"/>
</dbReference>
<sequence>MYCTAAKNAEKTNSLKDSAIIWFRNNLRTQDNKTLVEASKHKQLIAVYTISPNLFKKNKYGFTKLGKYRAKFLLESLRDLKEQLKTYNISLICKVALPEQLLPELIKKYKINTLYLQEEWTQEEEDELTEVVKKAPEHLQIVQFKDQFLYHPNAIPFKDYAQIPDVFTNFRKKVEKYAQVNYLQSTPNTLDKENLIITNAIPDFGDLGFDEFETDPRSAFPFKGGSKNAHERLHYYLWESNAITKYKETRNGLLGPDYSSKLSAWLANGSISAREVFWEVKKYEKERTKNQSTYWLIFELLWRDYFKYISLKHNNKIFQLGGILNKHYDWNRDKKTLNQWVGGCTKEPFVNANMKELAQTGFMSNRGRQNVASYWAKSLLQDWRYGAAYFEEMLIDYDVHSNWCNWLYVSGVGNDPRDRKFNIALQADRYDPKKEYQNQWI</sequence>
<evidence type="ECO:0000313" key="10">
    <source>
        <dbReference type="EMBL" id="OQD41597.1"/>
    </source>
</evidence>
<dbReference type="GO" id="GO:0000719">
    <property type="term" value="P:photoreactive repair"/>
    <property type="evidence" value="ECO:0007669"/>
    <property type="project" value="TreeGrafter"/>
</dbReference>
<feature type="site" description="Electron transfer via tryptophanyl radical" evidence="7">
    <location>
        <position position="330"/>
    </location>
</feature>
<feature type="binding site" evidence="6">
    <location>
        <begin position="259"/>
        <end position="263"/>
    </location>
    <ligand>
        <name>FAD</name>
        <dbReference type="ChEBI" id="CHEBI:57692"/>
    </ligand>
</feature>
<dbReference type="OrthoDB" id="9772484at2"/>
<reference evidence="10 11" key="1">
    <citation type="submission" date="2016-12" db="EMBL/GenBank/DDBJ databases">
        <authorList>
            <person name="Song W.-J."/>
            <person name="Kurnit D.M."/>
        </authorList>
    </citation>
    <scope>NUCLEOTIDE SEQUENCE [LARGE SCALE GENOMIC DNA]</scope>
    <source>
        <strain evidence="10 11">HSG9</strain>
    </source>
</reference>
<dbReference type="InterPro" id="IPR036155">
    <property type="entry name" value="Crypto/Photolyase_N_sf"/>
</dbReference>
<dbReference type="PROSITE" id="PS51645">
    <property type="entry name" value="PHR_CRY_ALPHA_BETA"/>
    <property type="match status" value="1"/>
</dbReference>
<feature type="binding site" evidence="6">
    <location>
        <position position="246"/>
    </location>
    <ligand>
        <name>FAD</name>
        <dbReference type="ChEBI" id="CHEBI:57692"/>
    </ligand>
</feature>
<dbReference type="PANTHER" id="PTHR11455:SF22">
    <property type="entry name" value="CRYPTOCHROME DASH"/>
    <property type="match status" value="1"/>
</dbReference>
<dbReference type="NCBIfam" id="TIGR02765">
    <property type="entry name" value="crypto_DASH"/>
    <property type="match status" value="1"/>
</dbReference>
<dbReference type="RefSeq" id="WP_080319852.1">
    <property type="nucleotide sequence ID" value="NZ_MTBC01000012.1"/>
</dbReference>
<feature type="domain" description="Photolyase/cryptochrome alpha/beta" evidence="9">
    <location>
        <begin position="17"/>
        <end position="149"/>
    </location>
</feature>
<evidence type="ECO:0000256" key="6">
    <source>
        <dbReference type="PIRSR" id="PIRSR602081-1"/>
    </source>
</evidence>
<comment type="cofactor">
    <cofactor evidence="6 8">
        <name>FAD</name>
        <dbReference type="ChEBI" id="CHEBI:57692"/>
    </cofactor>
    <text evidence="6 8">Binds 1 FAD per subunit.</text>
</comment>
<dbReference type="AlphaFoldDB" id="A0A1V6LNJ3"/>
<evidence type="ECO:0000256" key="1">
    <source>
        <dbReference type="ARBA" id="ARBA00005862"/>
    </source>
</evidence>
<keyword evidence="5 8" id="KW-0157">Chromophore</keyword>
<evidence type="ECO:0000256" key="5">
    <source>
        <dbReference type="ARBA" id="ARBA00022991"/>
    </source>
</evidence>
<feature type="binding site" evidence="6">
    <location>
        <begin position="396"/>
        <end position="398"/>
    </location>
    <ligand>
        <name>FAD</name>
        <dbReference type="ChEBI" id="CHEBI:57692"/>
    </ligand>
</feature>
<comment type="function">
    <text evidence="8">May have a photoreceptor function.</text>
</comment>
<dbReference type="SUPFAM" id="SSF52425">
    <property type="entry name" value="Cryptochrome/photolyase, N-terminal domain"/>
    <property type="match status" value="1"/>
</dbReference>
<protein>
    <recommendedName>
        <fullName evidence="2 8">Cryptochrome DASH</fullName>
    </recommendedName>
</protein>
<name>A0A1V6LNJ3_9FLAO</name>
<dbReference type="InterPro" id="IPR006050">
    <property type="entry name" value="DNA_photolyase_N"/>
</dbReference>